<comment type="caution">
    <text evidence="1">The sequence shown here is derived from an EMBL/GenBank/DDBJ whole genome shotgun (WGS) entry which is preliminary data.</text>
</comment>
<gene>
    <name evidence="1" type="ORF">Z043_119013</name>
</gene>
<dbReference type="Proteomes" id="UP000034805">
    <property type="component" value="Unassembled WGS sequence"/>
</dbReference>
<evidence type="ECO:0000313" key="2">
    <source>
        <dbReference type="Proteomes" id="UP000034805"/>
    </source>
</evidence>
<feature type="non-terminal residue" evidence="1">
    <location>
        <position position="103"/>
    </location>
</feature>
<evidence type="ECO:0000313" key="1">
    <source>
        <dbReference type="EMBL" id="KPP62780.1"/>
    </source>
</evidence>
<name>A0A0P7ULR2_SCLFO</name>
<proteinExistence type="predicted"/>
<reference evidence="1 2" key="1">
    <citation type="submission" date="2015-08" db="EMBL/GenBank/DDBJ databases">
        <title>The genome of the Asian arowana (Scleropages formosus).</title>
        <authorList>
            <person name="Tan M.H."/>
            <person name="Gan H.M."/>
            <person name="Croft L.J."/>
            <person name="Austin C.M."/>
        </authorList>
    </citation>
    <scope>NUCLEOTIDE SEQUENCE [LARGE SCALE GENOMIC DNA]</scope>
    <source>
        <strain evidence="1">Aro1</strain>
    </source>
</reference>
<dbReference type="EMBL" id="JARO02008384">
    <property type="protein sequence ID" value="KPP62780.1"/>
    <property type="molecule type" value="Genomic_DNA"/>
</dbReference>
<dbReference type="AlphaFoldDB" id="A0A0P7ULR2"/>
<protein>
    <submittedName>
        <fullName evidence="1">Uncharacterized protein</fullName>
    </submittedName>
</protein>
<sequence length="103" mass="11491">MVNRDVTVPVLAHMLMVKPQRMQQLMTDVAWMAVGANKYWLRAPTPPYEGGTAGQGRGVNSITTDLRPELLKLQPISTSLDHPIHPNQTATLFYICPRGSTYE</sequence>
<accession>A0A0P7ULR2</accession>
<organism evidence="1 2">
    <name type="scientific">Scleropages formosus</name>
    <name type="common">Asian bonytongue</name>
    <name type="synonym">Osteoglossum formosum</name>
    <dbReference type="NCBI Taxonomy" id="113540"/>
    <lineage>
        <taxon>Eukaryota</taxon>
        <taxon>Metazoa</taxon>
        <taxon>Chordata</taxon>
        <taxon>Craniata</taxon>
        <taxon>Vertebrata</taxon>
        <taxon>Euteleostomi</taxon>
        <taxon>Actinopterygii</taxon>
        <taxon>Neopterygii</taxon>
        <taxon>Teleostei</taxon>
        <taxon>Osteoglossocephala</taxon>
        <taxon>Osteoglossomorpha</taxon>
        <taxon>Osteoglossiformes</taxon>
        <taxon>Osteoglossidae</taxon>
        <taxon>Scleropages</taxon>
    </lineage>
</organism>